<evidence type="ECO:0000313" key="2">
    <source>
        <dbReference type="Ensembl" id="ENSCINP00000032558.1"/>
    </source>
</evidence>
<dbReference type="Pfam" id="PF00059">
    <property type="entry name" value="Lectin_C"/>
    <property type="match status" value="1"/>
</dbReference>
<keyword evidence="3" id="KW-1185">Reference proteome</keyword>
<dbReference type="GeneTree" id="ENSGT00530000068648"/>
<dbReference type="PROSITE" id="PS50041">
    <property type="entry name" value="C_TYPE_LECTIN_2"/>
    <property type="match status" value="1"/>
</dbReference>
<dbReference type="Gene3D" id="3.10.100.10">
    <property type="entry name" value="Mannose-Binding Protein A, subunit A"/>
    <property type="match status" value="1"/>
</dbReference>
<accession>A0A1W2WDZ8</accession>
<dbReference type="SMART" id="SM00034">
    <property type="entry name" value="CLECT"/>
    <property type="match status" value="1"/>
</dbReference>
<dbReference type="Proteomes" id="UP000008144">
    <property type="component" value="Chromosome 12"/>
</dbReference>
<dbReference type="InterPro" id="IPR001304">
    <property type="entry name" value="C-type_lectin-like"/>
</dbReference>
<organism evidence="2 3">
    <name type="scientific">Ciona intestinalis</name>
    <name type="common">Transparent sea squirt</name>
    <name type="synonym">Ascidia intestinalis</name>
    <dbReference type="NCBI Taxonomy" id="7719"/>
    <lineage>
        <taxon>Eukaryota</taxon>
        <taxon>Metazoa</taxon>
        <taxon>Chordata</taxon>
        <taxon>Tunicata</taxon>
        <taxon>Ascidiacea</taxon>
        <taxon>Phlebobranchia</taxon>
        <taxon>Cionidae</taxon>
        <taxon>Ciona</taxon>
    </lineage>
</organism>
<dbReference type="InterPro" id="IPR016187">
    <property type="entry name" value="CTDL_fold"/>
</dbReference>
<dbReference type="InterPro" id="IPR050801">
    <property type="entry name" value="Ca-Dep_Lectins_ImmuneDev"/>
</dbReference>
<reference evidence="2" key="2">
    <citation type="journal article" date="2008" name="Genome Biol.">
        <title>Improved genome assembly and evidence-based global gene model set for the chordate Ciona intestinalis: new insight into intron and operon populations.</title>
        <authorList>
            <person name="Satou Y."/>
            <person name="Mineta K."/>
            <person name="Ogasawara M."/>
            <person name="Sasakura Y."/>
            <person name="Shoguchi E."/>
            <person name="Ueno K."/>
            <person name="Yamada L."/>
            <person name="Matsumoto J."/>
            <person name="Wasserscheid J."/>
            <person name="Dewar K."/>
            <person name="Wiley G.B."/>
            <person name="Macmil S.L."/>
            <person name="Roe B.A."/>
            <person name="Zeller R.W."/>
            <person name="Hastings K.E."/>
            <person name="Lemaire P."/>
            <person name="Lindquist E."/>
            <person name="Endo T."/>
            <person name="Hotta K."/>
            <person name="Inaba K."/>
        </authorList>
    </citation>
    <scope>NUCLEOTIDE SEQUENCE [LARGE SCALE GENOMIC DNA]</scope>
    <source>
        <strain evidence="2">wild type</strain>
    </source>
</reference>
<dbReference type="GO" id="GO:0006955">
    <property type="term" value="P:immune response"/>
    <property type="evidence" value="ECO:0000318"/>
    <property type="project" value="GO_Central"/>
</dbReference>
<dbReference type="SUPFAM" id="SSF56436">
    <property type="entry name" value="C-type lectin-like"/>
    <property type="match status" value="1"/>
</dbReference>
<reference evidence="3" key="1">
    <citation type="journal article" date="2002" name="Science">
        <title>The draft genome of Ciona intestinalis: insights into chordate and vertebrate origins.</title>
        <authorList>
            <person name="Dehal P."/>
            <person name="Satou Y."/>
            <person name="Campbell R.K."/>
            <person name="Chapman J."/>
            <person name="Degnan B."/>
            <person name="De Tomaso A."/>
            <person name="Davidson B."/>
            <person name="Di Gregorio A."/>
            <person name="Gelpke M."/>
            <person name="Goodstein D.M."/>
            <person name="Harafuji N."/>
            <person name="Hastings K.E."/>
            <person name="Ho I."/>
            <person name="Hotta K."/>
            <person name="Huang W."/>
            <person name="Kawashima T."/>
            <person name="Lemaire P."/>
            <person name="Martinez D."/>
            <person name="Meinertzhagen I.A."/>
            <person name="Necula S."/>
            <person name="Nonaka M."/>
            <person name="Putnam N."/>
            <person name="Rash S."/>
            <person name="Saiga H."/>
            <person name="Satake M."/>
            <person name="Terry A."/>
            <person name="Yamada L."/>
            <person name="Wang H.G."/>
            <person name="Awazu S."/>
            <person name="Azumi K."/>
            <person name="Boore J."/>
            <person name="Branno M."/>
            <person name="Chin-Bow S."/>
            <person name="DeSantis R."/>
            <person name="Doyle S."/>
            <person name="Francino P."/>
            <person name="Keys D.N."/>
            <person name="Haga S."/>
            <person name="Hayashi H."/>
            <person name="Hino K."/>
            <person name="Imai K.S."/>
            <person name="Inaba K."/>
            <person name="Kano S."/>
            <person name="Kobayashi K."/>
            <person name="Kobayashi M."/>
            <person name="Lee B.I."/>
            <person name="Makabe K.W."/>
            <person name="Manohar C."/>
            <person name="Matassi G."/>
            <person name="Medina M."/>
            <person name="Mochizuki Y."/>
            <person name="Mount S."/>
            <person name="Morishita T."/>
            <person name="Miura S."/>
            <person name="Nakayama A."/>
            <person name="Nishizaka S."/>
            <person name="Nomoto H."/>
            <person name="Ohta F."/>
            <person name="Oishi K."/>
            <person name="Rigoutsos I."/>
            <person name="Sano M."/>
            <person name="Sasaki A."/>
            <person name="Sasakura Y."/>
            <person name="Shoguchi E."/>
            <person name="Shin-i T."/>
            <person name="Spagnuolo A."/>
            <person name="Stainier D."/>
            <person name="Suzuki M.M."/>
            <person name="Tassy O."/>
            <person name="Takatori N."/>
            <person name="Tokuoka M."/>
            <person name="Yagi K."/>
            <person name="Yoshizaki F."/>
            <person name="Wada S."/>
            <person name="Zhang C."/>
            <person name="Hyatt P.D."/>
            <person name="Larimer F."/>
            <person name="Detter C."/>
            <person name="Doggett N."/>
            <person name="Glavina T."/>
            <person name="Hawkins T."/>
            <person name="Richardson P."/>
            <person name="Lucas S."/>
            <person name="Kohara Y."/>
            <person name="Levine M."/>
            <person name="Satoh N."/>
            <person name="Rokhsar D.S."/>
        </authorList>
    </citation>
    <scope>NUCLEOTIDE SEQUENCE [LARGE SCALE GENOMIC DNA]</scope>
</reference>
<name>H2XSC4_CIOIN</name>
<accession>H2XSC4</accession>
<dbReference type="InterPro" id="IPR016186">
    <property type="entry name" value="C-type_lectin-like/link_sf"/>
</dbReference>
<reference evidence="2" key="3">
    <citation type="submission" date="2025-08" db="UniProtKB">
        <authorList>
            <consortium name="Ensembl"/>
        </authorList>
    </citation>
    <scope>IDENTIFICATION</scope>
</reference>
<dbReference type="CDD" id="cd00037">
    <property type="entry name" value="CLECT"/>
    <property type="match status" value="1"/>
</dbReference>
<evidence type="ECO:0000259" key="1">
    <source>
        <dbReference type="PROSITE" id="PS50041"/>
    </source>
</evidence>
<reference evidence="2" key="4">
    <citation type="submission" date="2025-09" db="UniProtKB">
        <authorList>
            <consortium name="Ensembl"/>
        </authorList>
    </citation>
    <scope>IDENTIFICATION</scope>
</reference>
<dbReference type="GO" id="GO:0009897">
    <property type="term" value="C:external side of plasma membrane"/>
    <property type="evidence" value="ECO:0000318"/>
    <property type="project" value="GO_Central"/>
</dbReference>
<dbReference type="EMBL" id="EAAA01000988">
    <property type="status" value="NOT_ANNOTATED_CDS"/>
    <property type="molecule type" value="Genomic_DNA"/>
</dbReference>
<sequence>MCFQTPPKAVSVKVKPADSSVEINFDVIVLEISHDRVQVRLERIDDTQGWDWMLLTVEWIVYTDDVGSDWQKYNGYAYKALQGVTTYEKAREACRSEGAWLPVFGPMEIAANGGNNYNDIFGDRHWIGLKRENGNGKFFWENWTKLSLDSYWKPGEPHQNKFCVISHTGNKWKTQDCDQTSSVVCERIAPVHDDGGP</sequence>
<dbReference type="AlphaFoldDB" id="H2XSC4"/>
<protein>
    <recommendedName>
        <fullName evidence="1">C-type lectin domain-containing protein</fullName>
    </recommendedName>
</protein>
<feature type="domain" description="C-type lectin" evidence="1">
    <location>
        <begin position="73"/>
        <end position="186"/>
    </location>
</feature>
<proteinExistence type="predicted"/>
<dbReference type="GO" id="GO:0038187">
    <property type="term" value="F:pattern recognition receptor activity"/>
    <property type="evidence" value="ECO:0000318"/>
    <property type="project" value="GO_Central"/>
</dbReference>
<evidence type="ECO:0000313" key="3">
    <source>
        <dbReference type="Proteomes" id="UP000008144"/>
    </source>
</evidence>
<dbReference type="PANTHER" id="PTHR22801:SF63">
    <property type="entry name" value="C-TYPE LECTIN DOMAIN-CONTAINING PROTEIN"/>
    <property type="match status" value="1"/>
</dbReference>
<dbReference type="FunCoup" id="H2XSC4">
    <property type="interactions" value="1"/>
</dbReference>
<dbReference type="Ensembl" id="ENSCINT00000035112.1">
    <property type="protein sequence ID" value="ENSCINP00000032558.1"/>
    <property type="gene ID" value="ENSCING00000021648.1"/>
</dbReference>
<dbReference type="GO" id="GO:0030246">
    <property type="term" value="F:carbohydrate binding"/>
    <property type="evidence" value="ECO:0000318"/>
    <property type="project" value="GO_Central"/>
</dbReference>
<dbReference type="GeneID" id="100186323"/>
<dbReference type="HOGENOM" id="CLU_1383739_0_0_1"/>
<dbReference type="KEGG" id="cin:100186323"/>
<dbReference type="OrthoDB" id="8066719at2759"/>
<dbReference type="PANTHER" id="PTHR22801">
    <property type="entry name" value="LITHOSTATHINE"/>
    <property type="match status" value="1"/>
</dbReference>
<dbReference type="InParanoid" id="H2XSC4"/>